<dbReference type="AlphaFoldDB" id="A0A2V0PFG4"/>
<gene>
    <name evidence="3" type="ORF">Rsub_10896</name>
</gene>
<feature type="region of interest" description="Disordered" evidence="1">
    <location>
        <begin position="297"/>
        <end position="316"/>
    </location>
</feature>
<dbReference type="GO" id="GO:0008526">
    <property type="term" value="F:phosphatidylinositol transfer activity"/>
    <property type="evidence" value="ECO:0007669"/>
    <property type="project" value="TreeGrafter"/>
</dbReference>
<comment type="caution">
    <text evidence="3">The sequence shown here is derived from an EMBL/GenBank/DDBJ whole genome shotgun (WGS) entry which is preliminary data.</text>
</comment>
<dbReference type="SMART" id="SM01100">
    <property type="entry name" value="CRAL_TRIO_N"/>
    <property type="match status" value="1"/>
</dbReference>
<evidence type="ECO:0000259" key="2">
    <source>
        <dbReference type="PROSITE" id="PS50191"/>
    </source>
</evidence>
<dbReference type="InParanoid" id="A0A2V0PFG4"/>
<dbReference type="Pfam" id="PF00650">
    <property type="entry name" value="CRAL_TRIO"/>
    <property type="match status" value="1"/>
</dbReference>
<dbReference type="Pfam" id="PF03765">
    <property type="entry name" value="CRAL_TRIO_N"/>
    <property type="match status" value="1"/>
</dbReference>
<dbReference type="Proteomes" id="UP000247498">
    <property type="component" value="Unassembled WGS sequence"/>
</dbReference>
<dbReference type="InterPro" id="IPR036273">
    <property type="entry name" value="CRAL/TRIO_N_dom_sf"/>
</dbReference>
<dbReference type="PANTHER" id="PTHR45824:SF6">
    <property type="entry name" value="F16L1.9 PROTEIN"/>
    <property type="match status" value="1"/>
</dbReference>
<dbReference type="OrthoDB" id="539102at2759"/>
<dbReference type="PROSITE" id="PS50191">
    <property type="entry name" value="CRAL_TRIO"/>
    <property type="match status" value="1"/>
</dbReference>
<organism evidence="3 4">
    <name type="scientific">Raphidocelis subcapitata</name>
    <dbReference type="NCBI Taxonomy" id="307507"/>
    <lineage>
        <taxon>Eukaryota</taxon>
        <taxon>Viridiplantae</taxon>
        <taxon>Chlorophyta</taxon>
        <taxon>core chlorophytes</taxon>
        <taxon>Chlorophyceae</taxon>
        <taxon>CS clade</taxon>
        <taxon>Sphaeropleales</taxon>
        <taxon>Selenastraceae</taxon>
        <taxon>Raphidocelis</taxon>
    </lineage>
</organism>
<accession>A0A2V0PFG4</accession>
<name>A0A2V0PFG4_9CHLO</name>
<feature type="domain" description="CRAL-TRIO" evidence="2">
    <location>
        <begin position="80"/>
        <end position="268"/>
    </location>
</feature>
<protein>
    <recommendedName>
        <fullName evidence="2">CRAL-TRIO domain-containing protein</fullName>
    </recommendedName>
</protein>
<sequence length="348" mass="37011">MAALDLFEPLEAHEIALVHELKAAVAPTVAKHPELRVFCNDWCYVRYLRARQWSLPKAARMLSATLQWRVEAAPHAIGWESVQAEAASGKNFVSPFPDLEGRPVVTMRPRNQNTGDERAQVQFLIYCLEHASRLADAQRVGKMTWLIDFVGYSMRNAPSVRTSIEVLHILQNHYPERLGCAVCYSAPSLFSLTWKAVSPFIDPVTKKKVDFAEKTAPGAAAAAAAAAAAEAGRSAAAAAAAAPPGTLAAHFRMEHVESCMGGRYEGQLFDLQRYRARMMAEDAEVARAVAAAAAGLPAPEPSASPEPLGGGGKDGAAAGGALGAASVSISSSMSEMSQISFPARAPSV</sequence>
<dbReference type="Gene3D" id="3.40.525.10">
    <property type="entry name" value="CRAL-TRIO lipid binding domain"/>
    <property type="match status" value="1"/>
</dbReference>
<dbReference type="InterPro" id="IPR036865">
    <property type="entry name" value="CRAL-TRIO_dom_sf"/>
</dbReference>
<dbReference type="CDD" id="cd00170">
    <property type="entry name" value="SEC14"/>
    <property type="match status" value="1"/>
</dbReference>
<proteinExistence type="predicted"/>
<evidence type="ECO:0000313" key="4">
    <source>
        <dbReference type="Proteomes" id="UP000247498"/>
    </source>
</evidence>
<dbReference type="PANTHER" id="PTHR45824">
    <property type="entry name" value="GH16843P"/>
    <property type="match status" value="1"/>
</dbReference>
<dbReference type="EMBL" id="BDRX01000106">
    <property type="protein sequence ID" value="GBF97732.1"/>
    <property type="molecule type" value="Genomic_DNA"/>
</dbReference>
<keyword evidence="4" id="KW-1185">Reference proteome</keyword>
<evidence type="ECO:0000256" key="1">
    <source>
        <dbReference type="SAM" id="MobiDB-lite"/>
    </source>
</evidence>
<reference evidence="3 4" key="1">
    <citation type="journal article" date="2018" name="Sci. Rep.">
        <title>Raphidocelis subcapitata (=Pseudokirchneriella subcapitata) provides an insight into genome evolution and environmental adaptations in the Sphaeropleales.</title>
        <authorList>
            <person name="Suzuki S."/>
            <person name="Yamaguchi H."/>
            <person name="Nakajima N."/>
            <person name="Kawachi M."/>
        </authorList>
    </citation>
    <scope>NUCLEOTIDE SEQUENCE [LARGE SCALE GENOMIC DNA]</scope>
    <source>
        <strain evidence="3 4">NIES-35</strain>
    </source>
</reference>
<dbReference type="InterPro" id="IPR011074">
    <property type="entry name" value="CRAL/TRIO_N_dom"/>
</dbReference>
<dbReference type="SMART" id="SM00516">
    <property type="entry name" value="SEC14"/>
    <property type="match status" value="1"/>
</dbReference>
<evidence type="ECO:0000313" key="3">
    <source>
        <dbReference type="EMBL" id="GBF97732.1"/>
    </source>
</evidence>
<dbReference type="FunCoup" id="A0A2V0PFG4">
    <property type="interactions" value="1036"/>
</dbReference>
<dbReference type="InterPro" id="IPR052578">
    <property type="entry name" value="PI_Transfer_CRAL-TRIO"/>
</dbReference>
<dbReference type="SUPFAM" id="SSF46938">
    <property type="entry name" value="CRAL/TRIO N-terminal domain"/>
    <property type="match status" value="1"/>
</dbReference>
<dbReference type="InterPro" id="IPR001251">
    <property type="entry name" value="CRAL-TRIO_dom"/>
</dbReference>
<dbReference type="SUPFAM" id="SSF52087">
    <property type="entry name" value="CRAL/TRIO domain"/>
    <property type="match status" value="1"/>
</dbReference>